<dbReference type="InterPro" id="IPR001633">
    <property type="entry name" value="EAL_dom"/>
</dbReference>
<feature type="domain" description="EAL" evidence="1">
    <location>
        <begin position="226"/>
        <end position="481"/>
    </location>
</feature>
<dbReference type="SMART" id="SM00267">
    <property type="entry name" value="GGDEF"/>
    <property type="match status" value="1"/>
</dbReference>
<feature type="domain" description="GGDEF" evidence="2">
    <location>
        <begin position="87"/>
        <end position="220"/>
    </location>
</feature>
<gene>
    <name evidence="3" type="ordered locus">ACIAD2421</name>
</gene>
<dbReference type="Pfam" id="PF00563">
    <property type="entry name" value="EAL"/>
    <property type="match status" value="1"/>
</dbReference>
<sequence length="481" mass="54493">MRMNLMNARHLAYYDLDLMPHATQLSRQPHHTPVLGSHNVNFPSSIPLAERSDKNSEIDRLTGLPNQSGFKKQLHTLIASIHQKKNYNFGLILFDFDYFNQINTSHGHIVGDHILQTIASRIKKVLPQEVLLSRLGSDEFAILIPNVSSDISLMKIGSLVQQQVSLPLYYRDHIIESNISAGGAIYPRDINQDVNIVEAADIALCYLKQSGRGGCSIFRSEMLVEQNMIAQQFNRARHILRHNLVRPFYQPKFYLESGKLAGFEALLRWYDEDNQIQLPKLIINAFEDYSLASRLSEKMQLNIFKDMASWINQGLQLVPVSINAAPVEFLKDNYAELLLERLNQFEIPYHLIEIEITEHLLDDQGKNFISRALAKLKQNGIRIALDDFGTGHSSLTRLANLPVDCLKIDCDFVQRMEQEKFISALVQSVILMSNNLGIDVVAEGIESQEQLELLKQQGCEVGQGFLFSQALAPENARALLS</sequence>
<dbReference type="InterPro" id="IPR050706">
    <property type="entry name" value="Cyclic-di-GMP_PDE-like"/>
</dbReference>
<protein>
    <submittedName>
        <fullName evidence="3">Putative diguanylate cyclase/phosphodiesterase</fullName>
    </submittedName>
</protein>
<dbReference type="HOGENOM" id="CLU_000445_70_50_6"/>
<dbReference type="Gene3D" id="3.30.70.270">
    <property type="match status" value="1"/>
</dbReference>
<dbReference type="KEGG" id="aci:ACIAD2421"/>
<dbReference type="EMBL" id="CR543861">
    <property type="protein sequence ID" value="CAG69194.1"/>
    <property type="molecule type" value="Genomic_DNA"/>
</dbReference>
<dbReference type="SUPFAM" id="SSF55073">
    <property type="entry name" value="Nucleotide cyclase"/>
    <property type="match status" value="1"/>
</dbReference>
<evidence type="ECO:0000313" key="3">
    <source>
        <dbReference type="EMBL" id="CAG69194.1"/>
    </source>
</evidence>
<evidence type="ECO:0000259" key="2">
    <source>
        <dbReference type="PROSITE" id="PS50887"/>
    </source>
</evidence>
<dbReference type="CDD" id="cd01949">
    <property type="entry name" value="GGDEF"/>
    <property type="match status" value="1"/>
</dbReference>
<accession>Q6F9R9</accession>
<dbReference type="PANTHER" id="PTHR33121">
    <property type="entry name" value="CYCLIC DI-GMP PHOSPHODIESTERASE PDEF"/>
    <property type="match status" value="1"/>
</dbReference>
<dbReference type="NCBIfam" id="TIGR00254">
    <property type="entry name" value="GGDEF"/>
    <property type="match status" value="1"/>
</dbReference>
<dbReference type="PROSITE" id="PS50883">
    <property type="entry name" value="EAL"/>
    <property type="match status" value="1"/>
</dbReference>
<proteinExistence type="predicted"/>
<dbReference type="InterPro" id="IPR043128">
    <property type="entry name" value="Rev_trsase/Diguanyl_cyclase"/>
</dbReference>
<dbReference type="Proteomes" id="UP000000430">
    <property type="component" value="Chromosome"/>
</dbReference>
<dbReference type="Gene3D" id="3.20.20.450">
    <property type="entry name" value="EAL domain"/>
    <property type="match status" value="1"/>
</dbReference>
<dbReference type="PANTHER" id="PTHR33121:SF70">
    <property type="entry name" value="SIGNALING PROTEIN YKOW"/>
    <property type="match status" value="1"/>
</dbReference>
<dbReference type="InterPro" id="IPR035919">
    <property type="entry name" value="EAL_sf"/>
</dbReference>
<dbReference type="CDD" id="cd01948">
    <property type="entry name" value="EAL"/>
    <property type="match status" value="1"/>
</dbReference>
<dbReference type="PROSITE" id="PS50887">
    <property type="entry name" value="GGDEF"/>
    <property type="match status" value="1"/>
</dbReference>
<organism evidence="3 4">
    <name type="scientific">Acinetobacter baylyi (strain ATCC 33305 / BD413 / ADP1)</name>
    <dbReference type="NCBI Taxonomy" id="62977"/>
    <lineage>
        <taxon>Bacteria</taxon>
        <taxon>Pseudomonadati</taxon>
        <taxon>Pseudomonadota</taxon>
        <taxon>Gammaproteobacteria</taxon>
        <taxon>Moraxellales</taxon>
        <taxon>Moraxellaceae</taxon>
        <taxon>Acinetobacter</taxon>
    </lineage>
</organism>
<dbReference type="SMART" id="SM00052">
    <property type="entry name" value="EAL"/>
    <property type="match status" value="1"/>
</dbReference>
<dbReference type="Pfam" id="PF00990">
    <property type="entry name" value="GGDEF"/>
    <property type="match status" value="1"/>
</dbReference>
<dbReference type="InterPro" id="IPR000160">
    <property type="entry name" value="GGDEF_dom"/>
</dbReference>
<dbReference type="SUPFAM" id="SSF141868">
    <property type="entry name" value="EAL domain-like"/>
    <property type="match status" value="1"/>
</dbReference>
<dbReference type="STRING" id="202950.GCA_001485005_01572"/>
<dbReference type="GO" id="GO:0071111">
    <property type="term" value="F:cyclic-guanylate-specific phosphodiesterase activity"/>
    <property type="evidence" value="ECO:0007669"/>
    <property type="project" value="InterPro"/>
</dbReference>
<dbReference type="AlphaFoldDB" id="Q6F9R9"/>
<name>Q6F9R9_ACIAD</name>
<evidence type="ECO:0000313" key="4">
    <source>
        <dbReference type="Proteomes" id="UP000000430"/>
    </source>
</evidence>
<dbReference type="InterPro" id="IPR029787">
    <property type="entry name" value="Nucleotide_cyclase"/>
</dbReference>
<evidence type="ECO:0000259" key="1">
    <source>
        <dbReference type="PROSITE" id="PS50883"/>
    </source>
</evidence>
<dbReference type="eggNOG" id="COG5001">
    <property type="taxonomic scope" value="Bacteria"/>
</dbReference>
<reference evidence="3 4" key="1">
    <citation type="journal article" date="2004" name="Nucleic Acids Res.">
        <title>Unique features revealed by the genome sequence of Acinetobacter sp. ADP1, a versatile and naturally transformation competent bacterium.</title>
        <authorList>
            <person name="Barbe V."/>
            <person name="Vallenet D."/>
            <person name="Fonknechten N."/>
            <person name="Kreimeyer A."/>
            <person name="Oztas S."/>
            <person name="Labarre L."/>
            <person name="Cruveiller S."/>
            <person name="Robert C."/>
            <person name="Duprat S."/>
            <person name="Wincker P."/>
            <person name="Ornston L.N."/>
            <person name="Weissenbach J."/>
            <person name="Marliere P."/>
            <person name="Cohen G.N."/>
            <person name="Medigue C."/>
        </authorList>
    </citation>
    <scope>NUCLEOTIDE SEQUENCE [LARGE SCALE GENOMIC DNA]</scope>
    <source>
        <strain evidence="4">ATCC 33305 / BD413 / ADP1</strain>
    </source>
</reference>